<evidence type="ECO:0000256" key="1">
    <source>
        <dbReference type="SAM" id="MobiDB-lite"/>
    </source>
</evidence>
<evidence type="ECO:0000313" key="2">
    <source>
        <dbReference type="EMBL" id="QVL31682.1"/>
    </source>
</evidence>
<sequence length="53" mass="5619">MNIIDDLPQPDSQDQVQLASDESFPASDPPARSVVTGIGEPIRKSGIPDADLD</sequence>
<name>A0A8E6B5F8_9BACT</name>
<dbReference type="KEGG" id="tsph:KIH39_23010"/>
<keyword evidence="3" id="KW-1185">Reference proteome</keyword>
<organism evidence="2 3">
    <name type="scientific">Telmatocola sphagniphila</name>
    <dbReference type="NCBI Taxonomy" id="1123043"/>
    <lineage>
        <taxon>Bacteria</taxon>
        <taxon>Pseudomonadati</taxon>
        <taxon>Planctomycetota</taxon>
        <taxon>Planctomycetia</taxon>
        <taxon>Gemmatales</taxon>
        <taxon>Gemmataceae</taxon>
    </lineage>
</organism>
<evidence type="ECO:0000313" key="3">
    <source>
        <dbReference type="Proteomes" id="UP000676194"/>
    </source>
</evidence>
<dbReference type="AlphaFoldDB" id="A0A8E6B5F8"/>
<dbReference type="RefSeq" id="WP_213495815.1">
    <property type="nucleotide sequence ID" value="NZ_CP074694.1"/>
</dbReference>
<gene>
    <name evidence="2" type="ORF">KIH39_23010</name>
</gene>
<proteinExistence type="predicted"/>
<dbReference type="EMBL" id="CP074694">
    <property type="protein sequence ID" value="QVL31682.1"/>
    <property type="molecule type" value="Genomic_DNA"/>
</dbReference>
<dbReference type="Proteomes" id="UP000676194">
    <property type="component" value="Chromosome"/>
</dbReference>
<reference evidence="2" key="1">
    <citation type="submission" date="2021-05" db="EMBL/GenBank/DDBJ databases">
        <title>Complete genome sequence of the cellulolytic planctomycete Telmatocola sphagniphila SP2T and characterization of the first cellulase from planctomycetes.</title>
        <authorList>
            <person name="Rakitin A.L."/>
            <person name="Beletsky A.V."/>
            <person name="Naumoff D.G."/>
            <person name="Kulichevskaya I.S."/>
            <person name="Mardanov A.V."/>
            <person name="Ravin N.V."/>
            <person name="Dedysh S.N."/>
        </authorList>
    </citation>
    <scope>NUCLEOTIDE SEQUENCE</scope>
    <source>
        <strain evidence="2">SP2T</strain>
    </source>
</reference>
<feature type="region of interest" description="Disordered" evidence="1">
    <location>
        <begin position="1"/>
        <end position="53"/>
    </location>
</feature>
<accession>A0A8E6B5F8</accession>
<feature type="compositionally biased region" description="Polar residues" evidence="1">
    <location>
        <begin position="10"/>
        <end position="20"/>
    </location>
</feature>
<protein>
    <submittedName>
        <fullName evidence="2">Uncharacterized protein</fullName>
    </submittedName>
</protein>